<feature type="non-terminal residue" evidence="1">
    <location>
        <position position="120"/>
    </location>
</feature>
<sequence>MKTEENNIDHDFVSLDLTHDVSSTNEHFTDNPAPDSMMGVKTDVKYLMFYLQKQRHGWIGRELHGHGKVMKMKVVLMVEQMSRSHGMTVTPPDGAWMEYVTGGVTLLRISSTKHKERPLR</sequence>
<organism evidence="1">
    <name type="scientific">Tanacetum cinerariifolium</name>
    <name type="common">Dalmatian daisy</name>
    <name type="synonym">Chrysanthemum cinerariifolium</name>
    <dbReference type="NCBI Taxonomy" id="118510"/>
    <lineage>
        <taxon>Eukaryota</taxon>
        <taxon>Viridiplantae</taxon>
        <taxon>Streptophyta</taxon>
        <taxon>Embryophyta</taxon>
        <taxon>Tracheophyta</taxon>
        <taxon>Spermatophyta</taxon>
        <taxon>Magnoliopsida</taxon>
        <taxon>eudicotyledons</taxon>
        <taxon>Gunneridae</taxon>
        <taxon>Pentapetalae</taxon>
        <taxon>asterids</taxon>
        <taxon>campanulids</taxon>
        <taxon>Asterales</taxon>
        <taxon>Asteraceae</taxon>
        <taxon>Asteroideae</taxon>
        <taxon>Anthemideae</taxon>
        <taxon>Anthemidinae</taxon>
        <taxon>Tanacetum</taxon>
    </lineage>
</organism>
<name>A0A699KU81_TANCI</name>
<comment type="caution">
    <text evidence="1">The sequence shown here is derived from an EMBL/GenBank/DDBJ whole genome shotgun (WGS) entry which is preliminary data.</text>
</comment>
<gene>
    <name evidence="1" type="ORF">Tci_678124</name>
</gene>
<proteinExistence type="predicted"/>
<evidence type="ECO:0000313" key="1">
    <source>
        <dbReference type="EMBL" id="GFB06153.1"/>
    </source>
</evidence>
<accession>A0A699KU81</accession>
<reference evidence="1" key="1">
    <citation type="journal article" date="2019" name="Sci. Rep.">
        <title>Draft genome of Tanacetum cinerariifolium, the natural source of mosquito coil.</title>
        <authorList>
            <person name="Yamashiro T."/>
            <person name="Shiraishi A."/>
            <person name="Satake H."/>
            <person name="Nakayama K."/>
        </authorList>
    </citation>
    <scope>NUCLEOTIDE SEQUENCE</scope>
</reference>
<protein>
    <submittedName>
        <fullName evidence="1">PAS domain-containing protein tyrosine kinase family protein</fullName>
    </submittedName>
</protein>
<keyword evidence="1" id="KW-0808">Transferase</keyword>
<dbReference type="GO" id="GO:0016301">
    <property type="term" value="F:kinase activity"/>
    <property type="evidence" value="ECO:0007669"/>
    <property type="project" value="UniProtKB-KW"/>
</dbReference>
<keyword evidence="1" id="KW-0418">Kinase</keyword>
<dbReference type="AlphaFoldDB" id="A0A699KU81"/>
<dbReference type="EMBL" id="BKCJ010543729">
    <property type="protein sequence ID" value="GFB06153.1"/>
    <property type="molecule type" value="Genomic_DNA"/>
</dbReference>